<comment type="caution">
    <text evidence="1">The sequence shown here is derived from an EMBL/GenBank/DDBJ whole genome shotgun (WGS) entry which is preliminary data.</text>
</comment>
<gene>
    <name evidence="1" type="ORF">DPMN_023338</name>
</gene>
<evidence type="ECO:0000313" key="1">
    <source>
        <dbReference type="EMBL" id="KAH3860439.1"/>
    </source>
</evidence>
<name>A0A9D4LMH5_DREPO</name>
<reference evidence="1" key="2">
    <citation type="submission" date="2020-11" db="EMBL/GenBank/DDBJ databases">
        <authorList>
            <person name="McCartney M.A."/>
            <person name="Auch B."/>
            <person name="Kono T."/>
            <person name="Mallez S."/>
            <person name="Becker A."/>
            <person name="Gohl D.M."/>
            <person name="Silverstein K.A.T."/>
            <person name="Koren S."/>
            <person name="Bechman K.B."/>
            <person name="Herman A."/>
            <person name="Abrahante J.E."/>
            <person name="Garbe J."/>
        </authorList>
    </citation>
    <scope>NUCLEOTIDE SEQUENCE</scope>
    <source>
        <strain evidence="1">Duluth1</strain>
        <tissue evidence="1">Whole animal</tissue>
    </source>
</reference>
<reference evidence="1" key="1">
    <citation type="journal article" date="2019" name="bioRxiv">
        <title>The Genome of the Zebra Mussel, Dreissena polymorpha: A Resource for Invasive Species Research.</title>
        <authorList>
            <person name="McCartney M.A."/>
            <person name="Auch B."/>
            <person name="Kono T."/>
            <person name="Mallez S."/>
            <person name="Zhang Y."/>
            <person name="Obille A."/>
            <person name="Becker A."/>
            <person name="Abrahante J.E."/>
            <person name="Garbe J."/>
            <person name="Badalamenti J.P."/>
            <person name="Herman A."/>
            <person name="Mangelson H."/>
            <person name="Liachko I."/>
            <person name="Sullivan S."/>
            <person name="Sone E.D."/>
            <person name="Koren S."/>
            <person name="Silverstein K.A.T."/>
            <person name="Beckman K.B."/>
            <person name="Gohl D.M."/>
        </authorList>
    </citation>
    <scope>NUCLEOTIDE SEQUENCE</scope>
    <source>
        <strain evidence="1">Duluth1</strain>
        <tissue evidence="1">Whole animal</tissue>
    </source>
</reference>
<proteinExistence type="predicted"/>
<dbReference type="EMBL" id="JAIWYP010000002">
    <property type="protein sequence ID" value="KAH3860439.1"/>
    <property type="molecule type" value="Genomic_DNA"/>
</dbReference>
<protein>
    <submittedName>
        <fullName evidence="1">Uncharacterized protein</fullName>
    </submittedName>
</protein>
<organism evidence="1 2">
    <name type="scientific">Dreissena polymorpha</name>
    <name type="common">Zebra mussel</name>
    <name type="synonym">Mytilus polymorpha</name>
    <dbReference type="NCBI Taxonomy" id="45954"/>
    <lineage>
        <taxon>Eukaryota</taxon>
        <taxon>Metazoa</taxon>
        <taxon>Spiralia</taxon>
        <taxon>Lophotrochozoa</taxon>
        <taxon>Mollusca</taxon>
        <taxon>Bivalvia</taxon>
        <taxon>Autobranchia</taxon>
        <taxon>Heteroconchia</taxon>
        <taxon>Euheterodonta</taxon>
        <taxon>Imparidentia</taxon>
        <taxon>Neoheterodontei</taxon>
        <taxon>Myida</taxon>
        <taxon>Dreissenoidea</taxon>
        <taxon>Dreissenidae</taxon>
        <taxon>Dreissena</taxon>
    </lineage>
</organism>
<dbReference type="AlphaFoldDB" id="A0A9D4LMH5"/>
<sequence>MLVMQKKDSESPAVDFFSTKTINKAVKPKPKSFVPPIKVACNLMYEKNVQQLTAAANINSHS</sequence>
<accession>A0A9D4LMH5</accession>
<dbReference type="Proteomes" id="UP000828390">
    <property type="component" value="Unassembled WGS sequence"/>
</dbReference>
<keyword evidence="2" id="KW-1185">Reference proteome</keyword>
<evidence type="ECO:0000313" key="2">
    <source>
        <dbReference type="Proteomes" id="UP000828390"/>
    </source>
</evidence>